<feature type="transmembrane region" description="Helical" evidence="1">
    <location>
        <begin position="57"/>
        <end position="77"/>
    </location>
</feature>
<dbReference type="OrthoDB" id="6522758at2"/>
<evidence type="ECO:0000256" key="1">
    <source>
        <dbReference type="SAM" id="Phobius"/>
    </source>
</evidence>
<evidence type="ECO:0000313" key="3">
    <source>
        <dbReference type="Proteomes" id="UP000198623"/>
    </source>
</evidence>
<reference evidence="3" key="1">
    <citation type="submission" date="2016-10" db="EMBL/GenBank/DDBJ databases">
        <authorList>
            <person name="Varghese N."/>
            <person name="Submissions S."/>
        </authorList>
    </citation>
    <scope>NUCLEOTIDE SEQUENCE [LARGE SCALE GENOMIC DNA]</scope>
    <source>
        <strain evidence="3">CGMCC 1.10971</strain>
    </source>
</reference>
<dbReference type="STRING" id="1045558.SAMN05216175_104107"/>
<feature type="transmembrane region" description="Helical" evidence="1">
    <location>
        <begin position="83"/>
        <end position="103"/>
    </location>
</feature>
<dbReference type="InterPro" id="IPR021306">
    <property type="entry name" value="DUF2878"/>
</dbReference>
<dbReference type="EMBL" id="FOOU01000004">
    <property type="protein sequence ID" value="SFG20379.1"/>
    <property type="molecule type" value="Genomic_DNA"/>
</dbReference>
<keyword evidence="1" id="KW-0472">Membrane</keyword>
<keyword evidence="1" id="KW-0812">Transmembrane</keyword>
<feature type="transmembrane region" description="Helical" evidence="1">
    <location>
        <begin position="31"/>
        <end position="50"/>
    </location>
</feature>
<feature type="transmembrane region" description="Helical" evidence="1">
    <location>
        <begin position="110"/>
        <end position="129"/>
    </location>
</feature>
<dbReference type="Proteomes" id="UP000198623">
    <property type="component" value="Unassembled WGS sequence"/>
</dbReference>
<sequence length="175" mass="19401">MLFGLSWKIWINFIGFNLIWVLSIFSGNESVLWVLLLLLLHFLVISKPFVELSVVLATALIGYSVDCLLTLSGVFRFEQVQGITPVWLILLWIGFCSTLRHSLSFFSEKYLVASVAGAIAGSITYLSAAHFGAVELPLSPVVSVAVLASVWAFLFPALLWISFELSKVMSKRLCL</sequence>
<accession>A0A1I2PZ29</accession>
<name>A0A1I2PZ29_9GAMM</name>
<keyword evidence="1" id="KW-1133">Transmembrane helix</keyword>
<proteinExistence type="predicted"/>
<dbReference type="RefSeq" id="WP_090726372.1">
    <property type="nucleotide sequence ID" value="NZ_FOOU01000004.1"/>
</dbReference>
<dbReference type="Pfam" id="PF11086">
    <property type="entry name" value="DUF2878"/>
    <property type="match status" value="1"/>
</dbReference>
<dbReference type="AlphaFoldDB" id="A0A1I2PZ29"/>
<organism evidence="2 3">
    <name type="scientific">Neptunomonas qingdaonensis</name>
    <dbReference type="NCBI Taxonomy" id="1045558"/>
    <lineage>
        <taxon>Bacteria</taxon>
        <taxon>Pseudomonadati</taxon>
        <taxon>Pseudomonadota</taxon>
        <taxon>Gammaproteobacteria</taxon>
        <taxon>Oceanospirillales</taxon>
        <taxon>Oceanospirillaceae</taxon>
        <taxon>Neptunomonas</taxon>
    </lineage>
</organism>
<keyword evidence="3" id="KW-1185">Reference proteome</keyword>
<feature type="transmembrane region" description="Helical" evidence="1">
    <location>
        <begin position="141"/>
        <end position="163"/>
    </location>
</feature>
<protein>
    <recommendedName>
        <fullName evidence="4">DUF2878 domain-containing protein</fullName>
    </recommendedName>
</protein>
<evidence type="ECO:0000313" key="2">
    <source>
        <dbReference type="EMBL" id="SFG20379.1"/>
    </source>
</evidence>
<evidence type="ECO:0008006" key="4">
    <source>
        <dbReference type="Google" id="ProtNLM"/>
    </source>
</evidence>
<gene>
    <name evidence="2" type="ORF">SAMN05216175_104107</name>
</gene>